<dbReference type="SUPFAM" id="SSF55729">
    <property type="entry name" value="Acyl-CoA N-acyltransferases (Nat)"/>
    <property type="match status" value="1"/>
</dbReference>
<dbReference type="InterPro" id="IPR000182">
    <property type="entry name" value="GNAT_dom"/>
</dbReference>
<keyword evidence="3" id="KW-1185">Reference proteome</keyword>
<gene>
    <name evidence="2" type="ORF">DICVIV_12415</name>
</gene>
<dbReference type="STRING" id="29172.A0A0D8XGX8"/>
<dbReference type="Gene3D" id="3.40.630.30">
    <property type="match status" value="1"/>
</dbReference>
<sequence length="319" mass="36426">MDFENMTTEYEIVDSLDPDDRIWLQWKSLVENEGWKSDDLSVLTLTPRLPSTRIVLARKKKDASYIGSVVWNEYDNIAFIGFYLILPAYRGQGVGSVIWERAIERVPRNYTIVLRGVPKMVPRYKSQDTPVEGATLHSYEVDEQTILKVKDLQADINCTIKKVSELTALEYRELEQFDLSIVKRDRKDFLRRFYNLPFTTGIVLFNNNNEIVATAASCPTSHPDLHLYKLAPLYASSTQEASIVLKTLVAEVKKVDTEARFVIQVLTGSVGFKFFTSLFTSMNVLSEVCGVTLFSRTFANPIDNERLFIPHNNSCHFDA</sequence>
<evidence type="ECO:0000259" key="1">
    <source>
        <dbReference type="PROSITE" id="PS51186"/>
    </source>
</evidence>
<dbReference type="Pfam" id="PF00583">
    <property type="entry name" value="Acetyltransf_1"/>
    <property type="match status" value="1"/>
</dbReference>
<dbReference type="AlphaFoldDB" id="A0A0D8XGX8"/>
<dbReference type="Proteomes" id="UP000053766">
    <property type="component" value="Unassembled WGS sequence"/>
</dbReference>
<reference evidence="3" key="2">
    <citation type="journal article" date="2016" name="Sci. Rep.">
        <title>Dictyocaulus viviparus genome, variome and transcriptome elucidate lungworm biology and support future intervention.</title>
        <authorList>
            <person name="McNulty S.N."/>
            <person name="Strube C."/>
            <person name="Rosa B.A."/>
            <person name="Martin J.C."/>
            <person name="Tyagi R."/>
            <person name="Choi Y.J."/>
            <person name="Wang Q."/>
            <person name="Hallsworth Pepin K."/>
            <person name="Zhang X."/>
            <person name="Ozersky P."/>
            <person name="Wilson R.K."/>
            <person name="Sternberg P.W."/>
            <person name="Gasser R.B."/>
            <person name="Mitreva M."/>
        </authorList>
    </citation>
    <scope>NUCLEOTIDE SEQUENCE [LARGE SCALE GENOMIC DNA]</scope>
    <source>
        <strain evidence="3">HannoverDv2000</strain>
    </source>
</reference>
<dbReference type="OrthoDB" id="5871931at2759"/>
<dbReference type="EMBL" id="KN716789">
    <property type="protein sequence ID" value="KJH41616.1"/>
    <property type="molecule type" value="Genomic_DNA"/>
</dbReference>
<proteinExistence type="predicted"/>
<evidence type="ECO:0000313" key="2">
    <source>
        <dbReference type="EMBL" id="KJH41616.1"/>
    </source>
</evidence>
<dbReference type="PROSITE" id="PS51186">
    <property type="entry name" value="GNAT"/>
    <property type="match status" value="1"/>
</dbReference>
<dbReference type="PANTHER" id="PTHR47237:SF1">
    <property type="entry name" value="SLL0310 PROTEIN"/>
    <property type="match status" value="1"/>
</dbReference>
<organism evidence="2 3">
    <name type="scientific">Dictyocaulus viviparus</name>
    <name type="common">Bovine lungworm</name>
    <dbReference type="NCBI Taxonomy" id="29172"/>
    <lineage>
        <taxon>Eukaryota</taxon>
        <taxon>Metazoa</taxon>
        <taxon>Ecdysozoa</taxon>
        <taxon>Nematoda</taxon>
        <taxon>Chromadorea</taxon>
        <taxon>Rhabditida</taxon>
        <taxon>Rhabditina</taxon>
        <taxon>Rhabditomorpha</taxon>
        <taxon>Strongyloidea</taxon>
        <taxon>Metastrongylidae</taxon>
        <taxon>Dictyocaulus</taxon>
    </lineage>
</organism>
<dbReference type="GO" id="GO:0016747">
    <property type="term" value="F:acyltransferase activity, transferring groups other than amino-acyl groups"/>
    <property type="evidence" value="ECO:0007669"/>
    <property type="project" value="InterPro"/>
</dbReference>
<dbReference type="PANTHER" id="PTHR47237">
    <property type="entry name" value="SLL0310 PROTEIN"/>
    <property type="match status" value="1"/>
</dbReference>
<reference evidence="2 3" key="1">
    <citation type="submission" date="2013-11" db="EMBL/GenBank/DDBJ databases">
        <title>Draft genome of the bovine lungworm Dictyocaulus viviparus.</title>
        <authorList>
            <person name="Mitreva M."/>
        </authorList>
    </citation>
    <scope>NUCLEOTIDE SEQUENCE [LARGE SCALE GENOMIC DNA]</scope>
    <source>
        <strain evidence="2 3">HannoverDv2000</strain>
    </source>
</reference>
<accession>A0A0D8XGX8</accession>
<dbReference type="InterPro" id="IPR016181">
    <property type="entry name" value="Acyl_CoA_acyltransferase"/>
</dbReference>
<dbReference type="CDD" id="cd04301">
    <property type="entry name" value="NAT_SF"/>
    <property type="match status" value="1"/>
</dbReference>
<name>A0A0D8XGX8_DICVI</name>
<dbReference type="InterPro" id="IPR052729">
    <property type="entry name" value="Acyl/Acetyltrans_Enzymes"/>
</dbReference>
<evidence type="ECO:0000313" key="3">
    <source>
        <dbReference type="Proteomes" id="UP000053766"/>
    </source>
</evidence>
<feature type="domain" description="N-acetyltransferase" evidence="1">
    <location>
        <begin position="1"/>
        <end position="153"/>
    </location>
</feature>
<keyword evidence="2" id="KW-0808">Transferase</keyword>
<protein>
    <submittedName>
        <fullName evidence="2">Acetyltransferase, GNAT family</fullName>
    </submittedName>
</protein>